<evidence type="ECO:0000256" key="2">
    <source>
        <dbReference type="ARBA" id="ARBA00007072"/>
    </source>
</evidence>
<keyword evidence="9" id="KW-0732">Signal</keyword>
<accession>L8WZ44</accession>
<evidence type="ECO:0000259" key="10">
    <source>
        <dbReference type="Pfam" id="PF00759"/>
    </source>
</evidence>
<reference evidence="11 12" key="1">
    <citation type="journal article" date="2013" name="Nat. Commun.">
        <title>The evolution and pathogenic mechanisms of the rice sheath blight pathogen.</title>
        <authorList>
            <person name="Zheng A."/>
            <person name="Lin R."/>
            <person name="Xu L."/>
            <person name="Qin P."/>
            <person name="Tang C."/>
            <person name="Ai P."/>
            <person name="Zhang D."/>
            <person name="Liu Y."/>
            <person name="Sun Z."/>
            <person name="Feng H."/>
            <person name="Wang Y."/>
            <person name="Chen Y."/>
            <person name="Liang X."/>
            <person name="Fu R."/>
            <person name="Li Q."/>
            <person name="Zhang J."/>
            <person name="Yu X."/>
            <person name="Xie Z."/>
            <person name="Ding L."/>
            <person name="Guan P."/>
            <person name="Tang J."/>
            <person name="Liang Y."/>
            <person name="Wang S."/>
            <person name="Deng Q."/>
            <person name="Li S."/>
            <person name="Zhu J."/>
            <person name="Wang L."/>
            <person name="Liu H."/>
            <person name="Li P."/>
        </authorList>
    </citation>
    <scope>NUCLEOTIDE SEQUENCE [LARGE SCALE GENOMIC DNA]</scope>
    <source>
        <strain evidence="12">AG-1 IA</strain>
    </source>
</reference>
<keyword evidence="7" id="KW-0326">Glycosidase</keyword>
<evidence type="ECO:0000313" key="11">
    <source>
        <dbReference type="EMBL" id="ELU41639.1"/>
    </source>
</evidence>
<evidence type="ECO:0000256" key="1">
    <source>
        <dbReference type="ARBA" id="ARBA00000966"/>
    </source>
</evidence>
<feature type="domain" description="Glycoside hydrolase family 9" evidence="10">
    <location>
        <begin position="49"/>
        <end position="101"/>
    </location>
</feature>
<evidence type="ECO:0000256" key="6">
    <source>
        <dbReference type="ARBA" id="ARBA00023277"/>
    </source>
</evidence>
<keyword evidence="6" id="KW-0119">Carbohydrate metabolism</keyword>
<evidence type="ECO:0000256" key="9">
    <source>
        <dbReference type="SAM" id="SignalP"/>
    </source>
</evidence>
<dbReference type="HOGENOM" id="CLU_1807524_0_0_1"/>
<feature type="signal peptide" evidence="9">
    <location>
        <begin position="1"/>
        <end position="18"/>
    </location>
</feature>
<comment type="caution">
    <text evidence="11">The sequence shown here is derived from an EMBL/GenBank/DDBJ whole genome shotgun (WGS) entry which is preliminary data.</text>
</comment>
<evidence type="ECO:0000256" key="5">
    <source>
        <dbReference type="ARBA" id="ARBA00023001"/>
    </source>
</evidence>
<protein>
    <recommendedName>
        <fullName evidence="3">cellulase</fullName>
        <ecNumber evidence="3">3.2.1.4</ecNumber>
    </recommendedName>
</protein>
<name>L8WZ44_THACA</name>
<keyword evidence="5" id="KW-0136">Cellulose degradation</keyword>
<comment type="similarity">
    <text evidence="2">Belongs to the glycosyl hydrolase 9 (cellulase E) family.</text>
</comment>
<evidence type="ECO:0000256" key="8">
    <source>
        <dbReference type="ARBA" id="ARBA00023326"/>
    </source>
</evidence>
<gene>
    <name evidence="11" type="ORF">AG1IA_04325</name>
</gene>
<dbReference type="PANTHER" id="PTHR22298">
    <property type="entry name" value="ENDO-1,4-BETA-GLUCANASE"/>
    <property type="match status" value="1"/>
</dbReference>
<dbReference type="GO" id="GO:0030245">
    <property type="term" value="P:cellulose catabolic process"/>
    <property type="evidence" value="ECO:0007669"/>
    <property type="project" value="UniProtKB-KW"/>
</dbReference>
<dbReference type="InterPro" id="IPR001701">
    <property type="entry name" value="Glyco_hydro_9"/>
</dbReference>
<dbReference type="AlphaFoldDB" id="L8WZ44"/>
<keyword evidence="4 11" id="KW-0378">Hydrolase</keyword>
<evidence type="ECO:0000256" key="4">
    <source>
        <dbReference type="ARBA" id="ARBA00022801"/>
    </source>
</evidence>
<dbReference type="GO" id="GO:0008810">
    <property type="term" value="F:cellulase activity"/>
    <property type="evidence" value="ECO:0007669"/>
    <property type="project" value="UniProtKB-EC"/>
</dbReference>
<dbReference type="Pfam" id="PF00759">
    <property type="entry name" value="Glyco_hydro_9"/>
    <property type="match status" value="1"/>
</dbReference>
<organism evidence="11 12">
    <name type="scientific">Thanatephorus cucumeris (strain AG1-IA)</name>
    <name type="common">Rice sheath blight fungus</name>
    <name type="synonym">Rhizoctonia solani</name>
    <dbReference type="NCBI Taxonomy" id="983506"/>
    <lineage>
        <taxon>Eukaryota</taxon>
        <taxon>Fungi</taxon>
        <taxon>Dikarya</taxon>
        <taxon>Basidiomycota</taxon>
        <taxon>Agaricomycotina</taxon>
        <taxon>Agaricomycetes</taxon>
        <taxon>Cantharellales</taxon>
        <taxon>Ceratobasidiaceae</taxon>
        <taxon>Rhizoctonia</taxon>
        <taxon>Rhizoctonia solani AG-1</taxon>
    </lineage>
</organism>
<evidence type="ECO:0000313" key="12">
    <source>
        <dbReference type="Proteomes" id="UP000011668"/>
    </source>
</evidence>
<dbReference type="Gene3D" id="1.50.10.10">
    <property type="match status" value="1"/>
</dbReference>
<dbReference type="OrthoDB" id="10257085at2759"/>
<keyword evidence="8" id="KW-0624">Polysaccharide degradation</keyword>
<evidence type="ECO:0000256" key="7">
    <source>
        <dbReference type="ARBA" id="ARBA00023295"/>
    </source>
</evidence>
<dbReference type="InterPro" id="IPR008928">
    <property type="entry name" value="6-hairpin_glycosidase_sf"/>
</dbReference>
<dbReference type="Proteomes" id="UP000011668">
    <property type="component" value="Unassembled WGS sequence"/>
</dbReference>
<comment type="catalytic activity">
    <reaction evidence="1">
        <text>Endohydrolysis of (1-&gt;4)-beta-D-glucosidic linkages in cellulose, lichenin and cereal beta-D-glucans.</text>
        <dbReference type="EC" id="3.2.1.4"/>
    </reaction>
</comment>
<evidence type="ECO:0000256" key="3">
    <source>
        <dbReference type="ARBA" id="ARBA00012601"/>
    </source>
</evidence>
<dbReference type="EMBL" id="AFRT01001007">
    <property type="protein sequence ID" value="ELU41639.1"/>
    <property type="molecule type" value="Genomic_DNA"/>
</dbReference>
<feature type="chain" id="PRO_5003997090" description="cellulase" evidence="9">
    <location>
        <begin position="19"/>
        <end position="143"/>
    </location>
</feature>
<sequence>MRTLSALSLLSLAAPSLSQVALPSPPILPPPAASGAVASATSKPNAQWSTLLNNLLYFYEAQRSGKLPSSNRVSWRNSSGLNDGSDIGKDLTGGYFDAGGYDEAKQTPYLDDMLRWGLDWMIKAHPESGSLVVQVGTGMCHSV</sequence>
<dbReference type="SUPFAM" id="SSF48208">
    <property type="entry name" value="Six-hairpin glycosidases"/>
    <property type="match status" value="1"/>
</dbReference>
<dbReference type="EC" id="3.2.1.4" evidence="3"/>
<dbReference type="InterPro" id="IPR012341">
    <property type="entry name" value="6hp_glycosidase-like_sf"/>
</dbReference>
<proteinExistence type="inferred from homology"/>
<dbReference type="STRING" id="983506.L8WZ44"/>
<keyword evidence="12" id="KW-1185">Reference proteome</keyword>